<dbReference type="InterPro" id="IPR045861">
    <property type="entry name" value="CorA_cytoplasmic_dom"/>
</dbReference>
<evidence type="ECO:0000256" key="2">
    <source>
        <dbReference type="ARBA" id="ARBA00009765"/>
    </source>
</evidence>
<keyword evidence="6" id="KW-0997">Cell inner membrane</keyword>
<dbReference type="PANTHER" id="PTHR47685:SF1">
    <property type="entry name" value="MAGNESIUM TRANSPORT PROTEIN CORA"/>
    <property type="match status" value="1"/>
</dbReference>
<keyword evidence="7 13" id="KW-0812">Transmembrane</keyword>
<dbReference type="NCBIfam" id="TIGR00383">
    <property type="entry name" value="corA"/>
    <property type="match status" value="1"/>
</dbReference>
<evidence type="ECO:0000256" key="1">
    <source>
        <dbReference type="ARBA" id="ARBA00004429"/>
    </source>
</evidence>
<dbReference type="FunFam" id="1.20.58.340:FF:000001">
    <property type="entry name" value="Magnesium transport protein CorA"/>
    <property type="match status" value="1"/>
</dbReference>
<protein>
    <recommendedName>
        <fullName evidence="3 13">Magnesium transport protein CorA</fullName>
    </recommendedName>
</protein>
<evidence type="ECO:0000256" key="7">
    <source>
        <dbReference type="ARBA" id="ARBA00022692"/>
    </source>
</evidence>
<accession>A0A833GZK9</accession>
<keyword evidence="5 13" id="KW-1003">Cell membrane</keyword>
<dbReference type="InterPro" id="IPR004488">
    <property type="entry name" value="Mg/Co-transport_prot_CorA"/>
</dbReference>
<dbReference type="GO" id="GO:0015095">
    <property type="term" value="F:magnesium ion transmembrane transporter activity"/>
    <property type="evidence" value="ECO:0007669"/>
    <property type="project" value="UniProtKB-UniRule"/>
</dbReference>
<dbReference type="AlphaFoldDB" id="A0A833GZK9"/>
<dbReference type="SUPFAM" id="SSF143865">
    <property type="entry name" value="CorA soluble domain-like"/>
    <property type="match status" value="1"/>
</dbReference>
<evidence type="ECO:0000256" key="3">
    <source>
        <dbReference type="ARBA" id="ARBA00019439"/>
    </source>
</evidence>
<evidence type="ECO:0000256" key="12">
    <source>
        <dbReference type="ARBA" id="ARBA00034269"/>
    </source>
</evidence>
<comment type="similarity">
    <text evidence="2 13">Belongs to the CorA metal ion transporter (MIT) (TC 1.A.35) family.</text>
</comment>
<evidence type="ECO:0000256" key="13">
    <source>
        <dbReference type="RuleBase" id="RU362010"/>
    </source>
</evidence>
<keyword evidence="10 13" id="KW-0406">Ion transport</keyword>
<dbReference type="Proteomes" id="UP000460298">
    <property type="component" value="Unassembled WGS sequence"/>
</dbReference>
<dbReference type="GO" id="GO:0015087">
    <property type="term" value="F:cobalt ion transmembrane transporter activity"/>
    <property type="evidence" value="ECO:0007669"/>
    <property type="project" value="UniProtKB-UniRule"/>
</dbReference>
<comment type="function">
    <text evidence="13">Mediates influx of magnesium ions.</text>
</comment>
<dbReference type="InterPro" id="IPR002523">
    <property type="entry name" value="MgTranspt_CorA/ZnTranspt_ZntB"/>
</dbReference>
<keyword evidence="9 13" id="KW-1133">Transmembrane helix</keyword>
<keyword evidence="8 13" id="KW-0460">Magnesium</keyword>
<dbReference type="InterPro" id="IPR050829">
    <property type="entry name" value="CorA_MIT"/>
</dbReference>
<feature type="transmembrane region" description="Helical" evidence="13">
    <location>
        <begin position="290"/>
        <end position="311"/>
    </location>
</feature>
<dbReference type="Pfam" id="PF01544">
    <property type="entry name" value="CorA"/>
    <property type="match status" value="1"/>
</dbReference>
<sequence length="317" mass="37244">MAHTVVYRSESGVVFDDRLSILQFVEPEKVLWVDIIHPDDDDRSLLTSYCGAVFQPQSQTEEIESSSRFVDMEEQVIMNSHFLYQSDEEYHAFGVNFIIRNNILITTRFTELRSFSEVQHRIRLNPRPYHTGFHIAVALFELRVDFDADLLESIVRRTSKAARTITADRNLQDESLLNIVRLQEMTMRITESVIDKERVVLSMLRSEWFPPDCNARLQILLKDIESLRQHAEFNFNRLEYLQDSLLGLINLDQNRIIKIFSVLAIIFMPPTLIASAYGMNFRFMPELEWIFGYPFALFLMIGSSVLTYLVFRLRRWL</sequence>
<evidence type="ECO:0000256" key="11">
    <source>
        <dbReference type="ARBA" id="ARBA00023136"/>
    </source>
</evidence>
<evidence type="ECO:0000313" key="14">
    <source>
        <dbReference type="EMBL" id="KAB2930870.1"/>
    </source>
</evidence>
<reference evidence="14 15" key="1">
    <citation type="submission" date="2019-10" db="EMBL/GenBank/DDBJ databases">
        <title>Extracellular Electron Transfer in a Candidatus Methanoperedens spp. Enrichment Culture.</title>
        <authorList>
            <person name="Berger S."/>
            <person name="Rangel Shaw D."/>
            <person name="Berben T."/>
            <person name="In 'T Zandt M."/>
            <person name="Frank J."/>
            <person name="Reimann J."/>
            <person name="Jetten M.S.M."/>
            <person name="Welte C.U."/>
        </authorList>
    </citation>
    <scope>NUCLEOTIDE SEQUENCE [LARGE SCALE GENOMIC DNA]</scope>
    <source>
        <strain evidence="14">SB12</strain>
    </source>
</reference>
<dbReference type="Gene3D" id="3.30.460.20">
    <property type="entry name" value="CorA soluble domain-like"/>
    <property type="match status" value="1"/>
</dbReference>
<evidence type="ECO:0000256" key="4">
    <source>
        <dbReference type="ARBA" id="ARBA00022448"/>
    </source>
</evidence>
<evidence type="ECO:0000256" key="6">
    <source>
        <dbReference type="ARBA" id="ARBA00022519"/>
    </source>
</evidence>
<keyword evidence="11 13" id="KW-0472">Membrane</keyword>
<keyword evidence="4 13" id="KW-0813">Transport</keyword>
<dbReference type="GO" id="GO:0015099">
    <property type="term" value="F:nickel cation transmembrane transporter activity"/>
    <property type="evidence" value="ECO:0007669"/>
    <property type="project" value="TreeGrafter"/>
</dbReference>
<dbReference type="EMBL" id="WBUI01000017">
    <property type="protein sequence ID" value="KAB2930870.1"/>
    <property type="molecule type" value="Genomic_DNA"/>
</dbReference>
<comment type="subcellular location">
    <subcellularLocation>
        <location evidence="1">Cell inner membrane</location>
        <topology evidence="1">Multi-pass membrane protein</topology>
    </subcellularLocation>
    <subcellularLocation>
        <location evidence="13">Membrane</location>
        <topology evidence="13">Multi-pass membrane protein</topology>
    </subcellularLocation>
</comment>
<evidence type="ECO:0000256" key="5">
    <source>
        <dbReference type="ARBA" id="ARBA00022475"/>
    </source>
</evidence>
<evidence type="ECO:0000256" key="8">
    <source>
        <dbReference type="ARBA" id="ARBA00022842"/>
    </source>
</evidence>
<evidence type="ECO:0000256" key="9">
    <source>
        <dbReference type="ARBA" id="ARBA00022989"/>
    </source>
</evidence>
<comment type="catalytic activity">
    <reaction evidence="12">
        <text>Mg(2+)(in) = Mg(2+)(out)</text>
        <dbReference type="Rhea" id="RHEA:29827"/>
        <dbReference type="ChEBI" id="CHEBI:18420"/>
    </reaction>
</comment>
<dbReference type="CDD" id="cd12836">
    <property type="entry name" value="HpCorA-like"/>
    <property type="match status" value="1"/>
</dbReference>
<name>A0A833GZK9_9LEPT</name>
<comment type="caution">
    <text evidence="14">The sequence shown here is derived from an EMBL/GenBank/DDBJ whole genome shotgun (WGS) entry which is preliminary data.</text>
</comment>
<dbReference type="Gene3D" id="1.20.58.340">
    <property type="entry name" value="Magnesium transport protein CorA, transmembrane region"/>
    <property type="match status" value="1"/>
</dbReference>
<evidence type="ECO:0000313" key="15">
    <source>
        <dbReference type="Proteomes" id="UP000460298"/>
    </source>
</evidence>
<dbReference type="PANTHER" id="PTHR47685">
    <property type="entry name" value="MAGNESIUM TRANSPORT PROTEIN CORA"/>
    <property type="match status" value="1"/>
</dbReference>
<dbReference type="SUPFAM" id="SSF144083">
    <property type="entry name" value="Magnesium transport protein CorA, transmembrane region"/>
    <property type="match status" value="1"/>
</dbReference>
<dbReference type="GO" id="GO:0005886">
    <property type="term" value="C:plasma membrane"/>
    <property type="evidence" value="ECO:0007669"/>
    <property type="project" value="UniProtKB-SubCell"/>
</dbReference>
<gene>
    <name evidence="13 14" type="primary">corA</name>
    <name evidence="14" type="ORF">F9K24_15515</name>
</gene>
<proteinExistence type="inferred from homology"/>
<dbReference type="InterPro" id="IPR045863">
    <property type="entry name" value="CorA_TM1_TM2"/>
</dbReference>
<evidence type="ECO:0000256" key="10">
    <source>
        <dbReference type="ARBA" id="ARBA00023065"/>
    </source>
</evidence>
<organism evidence="14 15">
    <name type="scientific">Leptonema illini</name>
    <dbReference type="NCBI Taxonomy" id="183"/>
    <lineage>
        <taxon>Bacteria</taxon>
        <taxon>Pseudomonadati</taxon>
        <taxon>Spirochaetota</taxon>
        <taxon>Spirochaetia</taxon>
        <taxon>Leptospirales</taxon>
        <taxon>Leptospiraceae</taxon>
        <taxon>Leptonema</taxon>
    </lineage>
</organism>
<feature type="transmembrane region" description="Helical" evidence="13">
    <location>
        <begin position="259"/>
        <end position="278"/>
    </location>
</feature>